<organism evidence="7 8">
    <name type="scientific">Paraburkholderia unamae</name>
    <dbReference type="NCBI Taxonomy" id="219649"/>
    <lineage>
        <taxon>Bacteria</taxon>
        <taxon>Pseudomonadati</taxon>
        <taxon>Pseudomonadota</taxon>
        <taxon>Betaproteobacteria</taxon>
        <taxon>Burkholderiales</taxon>
        <taxon>Burkholderiaceae</taxon>
        <taxon>Paraburkholderia</taxon>
    </lineage>
</organism>
<gene>
    <name evidence="7" type="ORF">C7402_1421</name>
</gene>
<dbReference type="PANTHER" id="PTHR30629:SF2">
    <property type="entry name" value="PROPHAGE INTEGRASE INTS-RELATED"/>
    <property type="match status" value="1"/>
</dbReference>
<dbReference type="EMBL" id="QEOB01000042">
    <property type="protein sequence ID" value="PVX61210.1"/>
    <property type="molecule type" value="Genomic_DNA"/>
</dbReference>
<name>A0ABX5K8R9_9BURK</name>
<evidence type="ECO:0000259" key="6">
    <source>
        <dbReference type="PROSITE" id="PS51898"/>
    </source>
</evidence>
<dbReference type="Gene3D" id="1.10.150.130">
    <property type="match status" value="1"/>
</dbReference>
<reference evidence="7 8" key="1">
    <citation type="submission" date="2018-05" db="EMBL/GenBank/DDBJ databases">
        <title>Genomic Encyclopedia of Type Strains, Phase IV (KMG-V): Genome sequencing to study the core and pangenomes of soil and plant-associated prokaryotes.</title>
        <authorList>
            <person name="Whitman W."/>
        </authorList>
    </citation>
    <scope>NUCLEOTIDE SEQUENCE [LARGE SCALE GENOMIC DNA]</scope>
    <source>
        <strain evidence="7 8">SCZa-39</strain>
    </source>
</reference>
<evidence type="ECO:0000256" key="1">
    <source>
        <dbReference type="ARBA" id="ARBA00008857"/>
    </source>
</evidence>
<accession>A0ABX5K8R9</accession>
<evidence type="ECO:0000256" key="2">
    <source>
        <dbReference type="ARBA" id="ARBA00022908"/>
    </source>
</evidence>
<protein>
    <submittedName>
        <fullName evidence="7">Site-specific recombinase XerD</fullName>
    </submittedName>
</protein>
<evidence type="ECO:0000256" key="5">
    <source>
        <dbReference type="SAM" id="MobiDB-lite"/>
    </source>
</evidence>
<sequence length="421" mass="47478">MPRLYHALDDLQLRRWLAAKEPISRADGDGLTFTLSEFGTASWILRYSRGARRREVTLGNYPDMGLAEARKRARALRVQIDDGEDPAASKKVEKARVRKAMSVDQLCDDLIAKRFPDLSKNSVELYGALIDGVIRPKLGSLDVEQVTPADIVYLIEHCGRPWSVCDVLMIVLRNLFGHAVSRRQINFNPAVGIKLKSVLGNAPPRRKRIMLSEMELQTLLVDIDGLLGRTNGLMFRILLATCVRSIELITAEKELIDLERGSWRIRTESTKTRQEFLVPLAPSVVEWFHELIALSGDSKWLCPARQRRSKNGHVSRVVLQGAIRSAFKNKGLEIRKFTPHDTRSTAKGHLRNMGFSREISEIALNHKIPGIEGVYDVREEIPERRAAMEAWAQFILECSGGKSPDQGNSTNVVQFRPRRAA</sequence>
<dbReference type="InterPro" id="IPR013762">
    <property type="entry name" value="Integrase-like_cat_sf"/>
</dbReference>
<dbReference type="InterPro" id="IPR002104">
    <property type="entry name" value="Integrase_catalytic"/>
</dbReference>
<dbReference type="InterPro" id="IPR011010">
    <property type="entry name" value="DNA_brk_join_enz"/>
</dbReference>
<keyword evidence="3" id="KW-0238">DNA-binding</keyword>
<dbReference type="Gene3D" id="3.30.160.390">
    <property type="entry name" value="Integrase, DNA-binding domain"/>
    <property type="match status" value="1"/>
</dbReference>
<dbReference type="PANTHER" id="PTHR30629">
    <property type="entry name" value="PROPHAGE INTEGRASE"/>
    <property type="match status" value="1"/>
</dbReference>
<evidence type="ECO:0000256" key="4">
    <source>
        <dbReference type="ARBA" id="ARBA00023172"/>
    </source>
</evidence>
<comment type="caution">
    <text evidence="7">The sequence shown here is derived from an EMBL/GenBank/DDBJ whole genome shotgun (WGS) entry which is preliminary data.</text>
</comment>
<dbReference type="SUPFAM" id="SSF56349">
    <property type="entry name" value="DNA breaking-rejoining enzymes"/>
    <property type="match status" value="1"/>
</dbReference>
<dbReference type="InterPro" id="IPR025166">
    <property type="entry name" value="Integrase_DNA_bind_dom"/>
</dbReference>
<keyword evidence="4" id="KW-0233">DNA recombination</keyword>
<dbReference type="Pfam" id="PF00589">
    <property type="entry name" value="Phage_integrase"/>
    <property type="match status" value="1"/>
</dbReference>
<dbReference type="RefSeq" id="WP_116614942.1">
    <property type="nucleotide sequence ID" value="NZ_QEOB01000042.1"/>
</dbReference>
<dbReference type="InterPro" id="IPR050808">
    <property type="entry name" value="Phage_Integrase"/>
</dbReference>
<comment type="similarity">
    <text evidence="1">Belongs to the 'phage' integrase family.</text>
</comment>
<dbReference type="Proteomes" id="UP000245712">
    <property type="component" value="Unassembled WGS sequence"/>
</dbReference>
<dbReference type="PROSITE" id="PS51898">
    <property type="entry name" value="TYR_RECOMBINASE"/>
    <property type="match status" value="1"/>
</dbReference>
<feature type="domain" description="Tyr recombinase" evidence="6">
    <location>
        <begin position="205"/>
        <end position="390"/>
    </location>
</feature>
<evidence type="ECO:0000313" key="8">
    <source>
        <dbReference type="Proteomes" id="UP000245712"/>
    </source>
</evidence>
<dbReference type="Pfam" id="PF13356">
    <property type="entry name" value="Arm-DNA-bind_3"/>
    <property type="match status" value="1"/>
</dbReference>
<dbReference type="InterPro" id="IPR038488">
    <property type="entry name" value="Integrase_DNA-bd_sf"/>
</dbReference>
<dbReference type="InterPro" id="IPR010998">
    <property type="entry name" value="Integrase_recombinase_N"/>
</dbReference>
<keyword evidence="2" id="KW-0229">DNA integration</keyword>
<dbReference type="Gene3D" id="1.10.443.10">
    <property type="entry name" value="Intergrase catalytic core"/>
    <property type="match status" value="1"/>
</dbReference>
<evidence type="ECO:0000313" key="7">
    <source>
        <dbReference type="EMBL" id="PVX61210.1"/>
    </source>
</evidence>
<feature type="region of interest" description="Disordered" evidence="5">
    <location>
        <begin position="402"/>
        <end position="421"/>
    </location>
</feature>
<proteinExistence type="inferred from homology"/>
<evidence type="ECO:0000256" key="3">
    <source>
        <dbReference type="ARBA" id="ARBA00023125"/>
    </source>
</evidence>
<keyword evidence="8" id="KW-1185">Reference proteome</keyword>
<dbReference type="CDD" id="cd00801">
    <property type="entry name" value="INT_P4_C"/>
    <property type="match status" value="1"/>
</dbReference>